<name>A0A8S2JMF3_9BILA</name>
<feature type="repeat" description="TPR" evidence="3">
    <location>
        <begin position="252"/>
        <end position="285"/>
    </location>
</feature>
<proteinExistence type="predicted"/>
<evidence type="ECO:0000313" key="5">
    <source>
        <dbReference type="EMBL" id="CAF3814274.1"/>
    </source>
</evidence>
<evidence type="ECO:0000313" key="6">
    <source>
        <dbReference type="Proteomes" id="UP000682733"/>
    </source>
</evidence>
<dbReference type="Gene3D" id="3.90.176.10">
    <property type="entry name" value="Toxin ADP-ribosyltransferase, Chain A, domain 1"/>
    <property type="match status" value="1"/>
</dbReference>
<keyword evidence="2 3" id="KW-0802">TPR repeat</keyword>
<keyword evidence="1" id="KW-0677">Repeat</keyword>
<organism evidence="5 6">
    <name type="scientific">Didymodactylos carnosus</name>
    <dbReference type="NCBI Taxonomy" id="1234261"/>
    <lineage>
        <taxon>Eukaryota</taxon>
        <taxon>Metazoa</taxon>
        <taxon>Spiralia</taxon>
        <taxon>Gnathifera</taxon>
        <taxon>Rotifera</taxon>
        <taxon>Eurotatoria</taxon>
        <taxon>Bdelloidea</taxon>
        <taxon>Philodinida</taxon>
        <taxon>Philodinidae</taxon>
        <taxon>Didymodactylos</taxon>
    </lineage>
</organism>
<comment type="caution">
    <text evidence="5">The sequence shown here is derived from an EMBL/GenBank/DDBJ whole genome shotgun (WGS) entry which is preliminary data.</text>
</comment>
<dbReference type="Proteomes" id="UP000682733">
    <property type="component" value="Unassembled WGS sequence"/>
</dbReference>
<feature type="repeat" description="TPR" evidence="3">
    <location>
        <begin position="169"/>
        <end position="202"/>
    </location>
</feature>
<dbReference type="SUPFAM" id="SSF48452">
    <property type="entry name" value="TPR-like"/>
    <property type="match status" value="1"/>
</dbReference>
<dbReference type="SMART" id="SM00028">
    <property type="entry name" value="TPR"/>
    <property type="match status" value="4"/>
</dbReference>
<dbReference type="EMBL" id="CAJNOK010007841">
    <property type="protein sequence ID" value="CAF1046262.1"/>
    <property type="molecule type" value="Genomic_DNA"/>
</dbReference>
<protein>
    <recommendedName>
        <fullName evidence="7">Tetratricopeptide repeat protein</fullName>
    </recommendedName>
</protein>
<dbReference type="PROSITE" id="PS50005">
    <property type="entry name" value="TPR"/>
    <property type="match status" value="4"/>
</dbReference>
<evidence type="ECO:0000256" key="2">
    <source>
        <dbReference type="ARBA" id="ARBA00022803"/>
    </source>
</evidence>
<dbReference type="SUPFAM" id="SSF56399">
    <property type="entry name" value="ADP-ribosylation"/>
    <property type="match status" value="1"/>
</dbReference>
<dbReference type="Proteomes" id="UP000677228">
    <property type="component" value="Unassembled WGS sequence"/>
</dbReference>
<accession>A0A8S2JMF3</accession>
<dbReference type="PANTHER" id="PTHR45641:SF19">
    <property type="entry name" value="NEPHROCYSTIN-3"/>
    <property type="match status" value="1"/>
</dbReference>
<evidence type="ECO:0000256" key="3">
    <source>
        <dbReference type="PROSITE-ProRule" id="PRU00339"/>
    </source>
</evidence>
<gene>
    <name evidence="4" type="ORF">OVA965_LOCUS16741</name>
    <name evidence="5" type="ORF">TMI583_LOCUS16754</name>
</gene>
<feature type="repeat" description="TPR" evidence="3">
    <location>
        <begin position="293"/>
        <end position="326"/>
    </location>
</feature>
<dbReference type="Pfam" id="PF13374">
    <property type="entry name" value="TPR_10"/>
    <property type="match status" value="1"/>
</dbReference>
<dbReference type="PANTHER" id="PTHR45641">
    <property type="entry name" value="TETRATRICOPEPTIDE REPEAT PROTEIN (AFU_ORTHOLOGUE AFUA_6G03870)"/>
    <property type="match status" value="1"/>
</dbReference>
<dbReference type="AlphaFoldDB" id="A0A8S2JMF3"/>
<dbReference type="Gene3D" id="1.25.40.10">
    <property type="entry name" value="Tetratricopeptide repeat domain"/>
    <property type="match status" value="2"/>
</dbReference>
<evidence type="ECO:0000313" key="4">
    <source>
        <dbReference type="EMBL" id="CAF1046262.1"/>
    </source>
</evidence>
<dbReference type="InterPro" id="IPR019734">
    <property type="entry name" value="TPR_rpt"/>
</dbReference>
<evidence type="ECO:0000256" key="1">
    <source>
        <dbReference type="ARBA" id="ARBA00022737"/>
    </source>
</evidence>
<sequence length="354" mass="41361">MSTEEFETKLKRYVGGLISMNYFMLTSIDKKVALDFARARQKQLSESVLYRIELDSRIRSQQCPFADVEKRSYFEKEKEILISFGSVFRIRKVQRLSDGMWIVYLIFTGAEDQQLKVVTNQIRKEIQSSNEMIRLAKLMMQMGQFEKAEQFYNTLVSDVLLQKRYRCLSLIYNDLGLIFMQKKEHQKALAHFDMSLRILKKHVPKGDQSFATRYNNIGSVYNNLGMWQQALDNYKRALDINLSAGANPKKLAIRYNNIGRVLYQIGQCSEALKMFQKALDIELKYLPCHPSIAYTYSNIGLALDKERKYRESVKNLTKAIEISKKALPADHPWTKIRQRNLEMVQEKLKRGSTK</sequence>
<dbReference type="Pfam" id="PF13424">
    <property type="entry name" value="TPR_12"/>
    <property type="match status" value="1"/>
</dbReference>
<feature type="repeat" description="TPR" evidence="3">
    <location>
        <begin position="211"/>
        <end position="244"/>
    </location>
</feature>
<dbReference type="PROSITE" id="PS51996">
    <property type="entry name" value="TR_MART"/>
    <property type="match status" value="1"/>
</dbReference>
<dbReference type="InterPro" id="IPR011990">
    <property type="entry name" value="TPR-like_helical_dom_sf"/>
</dbReference>
<dbReference type="EMBL" id="CAJOBA010007854">
    <property type="protein sequence ID" value="CAF3814274.1"/>
    <property type="molecule type" value="Genomic_DNA"/>
</dbReference>
<dbReference type="PROSITE" id="PS50293">
    <property type="entry name" value="TPR_REGION"/>
    <property type="match status" value="1"/>
</dbReference>
<evidence type="ECO:0008006" key="7">
    <source>
        <dbReference type="Google" id="ProtNLM"/>
    </source>
</evidence>
<reference evidence="5" key="1">
    <citation type="submission" date="2021-02" db="EMBL/GenBank/DDBJ databases">
        <authorList>
            <person name="Nowell W R."/>
        </authorList>
    </citation>
    <scope>NUCLEOTIDE SEQUENCE</scope>
</reference>